<organism evidence="1 2">
    <name type="scientific">Stenotrophomonas phage A1432</name>
    <dbReference type="NCBI Taxonomy" id="2930315"/>
    <lineage>
        <taxon>Viruses</taxon>
        <taxon>Duplodnaviria</taxon>
        <taxon>Heunggongvirae</taxon>
        <taxon>Uroviricota</taxon>
        <taxon>Caudoviricetes</taxon>
        <taxon>Mesyanzhinovviridae</taxon>
        <taxon>Bradleyvirinae</taxon>
        <taxon>Ghuizhouvirus</taxon>
        <taxon>Ghuizhouvirus A1432</taxon>
    </lineage>
</organism>
<evidence type="ECO:0000313" key="2">
    <source>
        <dbReference type="Proteomes" id="UP001056518"/>
    </source>
</evidence>
<reference evidence="1" key="1">
    <citation type="submission" date="2022-03" db="EMBL/GenBank/DDBJ databases">
        <authorList>
            <person name="Xu M."/>
        </authorList>
    </citation>
    <scope>NUCLEOTIDE SEQUENCE</scope>
</reference>
<sequence>MSPTHKMRDYIEEAGYQFLKDDAGWALYDTNDRTEVKGSRSRWLGHAVWASADQLGLMFND</sequence>
<proteinExistence type="predicted"/>
<dbReference type="KEGG" id="vg:79585838"/>
<keyword evidence="2" id="KW-1185">Reference proteome</keyword>
<protein>
    <submittedName>
        <fullName evidence="1">Uncharacterized protein</fullName>
    </submittedName>
</protein>
<accession>A0A9E7SQM8</accession>
<dbReference type="GeneID" id="79585838"/>
<dbReference type="Proteomes" id="UP001056518">
    <property type="component" value="Segment"/>
</dbReference>
<name>A0A9E7SQM8_9CAUD</name>
<dbReference type="EMBL" id="ON005621">
    <property type="protein sequence ID" value="UTC28012.1"/>
    <property type="molecule type" value="Genomic_DNA"/>
</dbReference>
<dbReference type="RefSeq" id="YP_010738467.1">
    <property type="nucleotide sequence ID" value="NC_073027.1"/>
</dbReference>
<evidence type="ECO:0000313" key="1">
    <source>
        <dbReference type="EMBL" id="UTC28012.1"/>
    </source>
</evidence>